<evidence type="ECO:0000313" key="2">
    <source>
        <dbReference type="Proteomes" id="UP000188342"/>
    </source>
</evidence>
<dbReference type="AlphaFoldDB" id="A0A1R4K4S4"/>
<accession>A0A1R4K4S4</accession>
<evidence type="ECO:0000313" key="1">
    <source>
        <dbReference type="EMBL" id="SJN39269.1"/>
    </source>
</evidence>
<keyword evidence="2" id="KW-1185">Reference proteome</keyword>
<dbReference type="Proteomes" id="UP000188342">
    <property type="component" value="Unassembled WGS sequence"/>
</dbReference>
<dbReference type="EMBL" id="FUKQ01000044">
    <property type="protein sequence ID" value="SJN39269.1"/>
    <property type="molecule type" value="Genomic_DNA"/>
</dbReference>
<protein>
    <submittedName>
        <fullName evidence="1">Uncharacterized protein</fullName>
    </submittedName>
</protein>
<dbReference type="Pfam" id="PF04978">
    <property type="entry name" value="MST"/>
    <property type="match status" value="1"/>
</dbReference>
<organism evidence="1 2">
    <name type="scientific">Luteococcus japonicus LSP_Lj1</name>
    <dbReference type="NCBI Taxonomy" id="1255658"/>
    <lineage>
        <taxon>Bacteria</taxon>
        <taxon>Bacillati</taxon>
        <taxon>Actinomycetota</taxon>
        <taxon>Actinomycetes</taxon>
        <taxon>Propionibacteriales</taxon>
        <taxon>Propionibacteriaceae</taxon>
        <taxon>Luteococcus</taxon>
    </lineage>
</organism>
<sequence>MREQYLEMCRGGDLEAELPVGPMPWYGMDEARPAKLRYLYVGHVEEFARQAGHADIIREELDGATAPELLSAVEGWEPNEFVKPWQAPGTP</sequence>
<dbReference type="STRING" id="1255658.FM114_11435"/>
<dbReference type="InterPro" id="IPR007061">
    <property type="entry name" value="MST-like"/>
</dbReference>
<proteinExistence type="predicted"/>
<reference evidence="1 2" key="1">
    <citation type="submission" date="2017-02" db="EMBL/GenBank/DDBJ databases">
        <authorList>
            <person name="Peterson S.W."/>
        </authorList>
    </citation>
    <scope>NUCLEOTIDE SEQUENCE [LARGE SCALE GENOMIC DNA]</scope>
    <source>
        <strain evidence="1 2">LSP_Lj1</strain>
    </source>
</reference>
<name>A0A1R4K4S4_9ACTN</name>
<gene>
    <name evidence="1" type="ORF">FM114_11435</name>
</gene>